<protein>
    <submittedName>
        <fullName evidence="3">Enoyl-CoA hydratase/isomerase</fullName>
    </submittedName>
</protein>
<dbReference type="PROSITE" id="PS00166">
    <property type="entry name" value="ENOYL_COA_HYDRATASE"/>
    <property type="match status" value="1"/>
</dbReference>
<evidence type="ECO:0000313" key="4">
    <source>
        <dbReference type="Proteomes" id="UP000007726"/>
    </source>
</evidence>
<evidence type="ECO:0000256" key="2">
    <source>
        <dbReference type="RuleBase" id="RU003707"/>
    </source>
</evidence>
<organism evidence="3 4">
    <name type="scientific">Desulfitobacterium hafniense (strain DSM 10664 / DCB-2)</name>
    <dbReference type="NCBI Taxonomy" id="272564"/>
    <lineage>
        <taxon>Bacteria</taxon>
        <taxon>Bacillati</taxon>
        <taxon>Bacillota</taxon>
        <taxon>Clostridia</taxon>
        <taxon>Eubacteriales</taxon>
        <taxon>Desulfitobacteriaceae</taxon>
        <taxon>Desulfitobacterium</taxon>
    </lineage>
</organism>
<reference evidence="3 4" key="1">
    <citation type="journal article" date="2012" name="BMC Microbiol.">
        <title>Genome sequence of Desulfitobacterium hafniense DCB-2, a Gram-positive anaerobe capable of dehalogenation and metal reduction.</title>
        <authorList>
            <person name="Kim S.H."/>
            <person name="Harzman C."/>
            <person name="Davis J.K."/>
            <person name="Hutcheson R."/>
            <person name="Broderick J.B."/>
            <person name="Marsh T.L."/>
            <person name="Tiedje J.M."/>
        </authorList>
    </citation>
    <scope>NUCLEOTIDE SEQUENCE [LARGE SCALE GENOMIC DNA]</scope>
    <source>
        <strain evidence="4">DSM 10664 / DCB-2</strain>
    </source>
</reference>
<accession>B8FXK1</accession>
<keyword evidence="3" id="KW-0413">Isomerase</keyword>
<dbReference type="PANTHER" id="PTHR43802">
    <property type="entry name" value="ENOYL-COA HYDRATASE"/>
    <property type="match status" value="1"/>
</dbReference>
<proteinExistence type="inferred from homology"/>
<name>B8FXK1_DESHD</name>
<dbReference type="InterPro" id="IPR018376">
    <property type="entry name" value="Enoyl-CoA_hyd/isom_CS"/>
</dbReference>
<dbReference type="RefSeq" id="WP_015945337.1">
    <property type="nucleotide sequence ID" value="NC_011830.1"/>
</dbReference>
<gene>
    <name evidence="3" type="ordered locus">Dhaf_4601</name>
</gene>
<dbReference type="Proteomes" id="UP000007726">
    <property type="component" value="Chromosome"/>
</dbReference>
<dbReference type="GO" id="GO:0016853">
    <property type="term" value="F:isomerase activity"/>
    <property type="evidence" value="ECO:0007669"/>
    <property type="project" value="UniProtKB-KW"/>
</dbReference>
<dbReference type="CDD" id="cd06558">
    <property type="entry name" value="crotonase-like"/>
    <property type="match status" value="1"/>
</dbReference>
<dbReference type="Gene3D" id="3.90.226.10">
    <property type="entry name" value="2-enoyl-CoA Hydratase, Chain A, domain 1"/>
    <property type="match status" value="1"/>
</dbReference>
<dbReference type="EMBL" id="CP001336">
    <property type="protein sequence ID" value="ACL22602.1"/>
    <property type="molecule type" value="Genomic_DNA"/>
</dbReference>
<evidence type="ECO:0000313" key="3">
    <source>
        <dbReference type="EMBL" id="ACL22602.1"/>
    </source>
</evidence>
<dbReference type="HOGENOM" id="CLU_009834_7_2_9"/>
<dbReference type="InterPro" id="IPR029045">
    <property type="entry name" value="ClpP/crotonase-like_dom_sf"/>
</dbReference>
<comment type="similarity">
    <text evidence="1 2">Belongs to the enoyl-CoA hydratase/isomerase family.</text>
</comment>
<dbReference type="PANTHER" id="PTHR43802:SF1">
    <property type="entry name" value="IP11341P-RELATED"/>
    <property type="match status" value="1"/>
</dbReference>
<dbReference type="AlphaFoldDB" id="B8FXK1"/>
<dbReference type="InterPro" id="IPR001753">
    <property type="entry name" value="Enoyl-CoA_hydra/iso"/>
</dbReference>
<dbReference type="SUPFAM" id="SSF52096">
    <property type="entry name" value="ClpP/crotonase"/>
    <property type="match status" value="1"/>
</dbReference>
<dbReference type="Pfam" id="PF00378">
    <property type="entry name" value="ECH_1"/>
    <property type="match status" value="1"/>
</dbReference>
<sequence>MMEHTVYVEKQDSGIATLVLNKPQRRNAIDPGMMEQLAGILESLDQDEAVKVIILKGEGEHFCSGGDLKAGAGTTPTIENSRASLKKYCRVVQIIQQMEKPVIAMVRGYAVGGGMSLALACDLLMASESAKFSSNFLKVGIVPEMGALLFLPQTIGLYRAKELWFTGRVVEAREAWQMGFVNHVFPDAEIEEATMSLAQGLAGMPSLPMKITKRITNSTINQLLNAVMEAELQSSPFCAQTEEHKAYKAALRNNKK</sequence>
<dbReference type="KEGG" id="dhd:Dhaf_4601"/>
<evidence type="ECO:0000256" key="1">
    <source>
        <dbReference type="ARBA" id="ARBA00005254"/>
    </source>
</evidence>